<evidence type="ECO:0000256" key="1">
    <source>
        <dbReference type="SAM" id="MobiDB-lite"/>
    </source>
</evidence>
<evidence type="ECO:0000313" key="2">
    <source>
        <dbReference type="EMBL" id="MFF3668313.1"/>
    </source>
</evidence>
<keyword evidence="3" id="KW-1185">Reference proteome</keyword>
<feature type="region of interest" description="Disordered" evidence="1">
    <location>
        <begin position="45"/>
        <end position="154"/>
    </location>
</feature>
<dbReference type="EMBL" id="JBIASD010000014">
    <property type="protein sequence ID" value="MFF3668313.1"/>
    <property type="molecule type" value="Genomic_DNA"/>
</dbReference>
<evidence type="ECO:0000313" key="3">
    <source>
        <dbReference type="Proteomes" id="UP001602013"/>
    </source>
</evidence>
<sequence length="154" mass="15369">MRQRPPLLAGPARWLICLILPLLVSGVPAAGVLGALPQAAVAATSAPSVLSPAKSRTAALHAAEPDDHASASPHSSPDPNDHAPPPHDLSRRPHKAVIGANRGITGAGQTAVLADRRRPTTAPARIDAAPSSDGRAGPLAAPGVSPGRAPPVTG</sequence>
<feature type="compositionally biased region" description="Basic and acidic residues" evidence="1">
    <location>
        <begin position="79"/>
        <end position="91"/>
    </location>
</feature>
<dbReference type="Proteomes" id="UP001602013">
    <property type="component" value="Unassembled WGS sequence"/>
</dbReference>
<reference evidence="2 3" key="1">
    <citation type="submission" date="2024-10" db="EMBL/GenBank/DDBJ databases">
        <title>The Natural Products Discovery Center: Release of the First 8490 Sequenced Strains for Exploring Actinobacteria Biosynthetic Diversity.</title>
        <authorList>
            <person name="Kalkreuter E."/>
            <person name="Kautsar S.A."/>
            <person name="Yang D."/>
            <person name="Bader C.D."/>
            <person name="Teijaro C.N."/>
            <person name="Fluegel L."/>
            <person name="Davis C.M."/>
            <person name="Simpson J.R."/>
            <person name="Lauterbach L."/>
            <person name="Steele A.D."/>
            <person name="Gui C."/>
            <person name="Meng S."/>
            <person name="Li G."/>
            <person name="Viehrig K."/>
            <person name="Ye F."/>
            <person name="Su P."/>
            <person name="Kiefer A.F."/>
            <person name="Nichols A."/>
            <person name="Cepeda A.J."/>
            <person name="Yan W."/>
            <person name="Fan B."/>
            <person name="Jiang Y."/>
            <person name="Adhikari A."/>
            <person name="Zheng C.-J."/>
            <person name="Schuster L."/>
            <person name="Cowan T.M."/>
            <person name="Smanski M.J."/>
            <person name="Chevrette M.G."/>
            <person name="De Carvalho L.P.S."/>
            <person name="Shen B."/>
        </authorList>
    </citation>
    <scope>NUCLEOTIDE SEQUENCE [LARGE SCALE GENOMIC DNA]</scope>
    <source>
        <strain evidence="2 3">NPDC002173</strain>
    </source>
</reference>
<organism evidence="2 3">
    <name type="scientific">Microtetraspora malaysiensis</name>
    <dbReference type="NCBI Taxonomy" id="161358"/>
    <lineage>
        <taxon>Bacteria</taxon>
        <taxon>Bacillati</taxon>
        <taxon>Actinomycetota</taxon>
        <taxon>Actinomycetes</taxon>
        <taxon>Streptosporangiales</taxon>
        <taxon>Streptosporangiaceae</taxon>
        <taxon>Microtetraspora</taxon>
    </lineage>
</organism>
<protein>
    <submittedName>
        <fullName evidence="2">Uncharacterized protein</fullName>
    </submittedName>
</protein>
<feature type="compositionally biased region" description="Low complexity" evidence="1">
    <location>
        <begin position="120"/>
        <end position="130"/>
    </location>
</feature>
<comment type="caution">
    <text evidence="2">The sequence shown here is derived from an EMBL/GenBank/DDBJ whole genome shotgun (WGS) entry which is preliminary data.</text>
</comment>
<gene>
    <name evidence="2" type="ORF">ACFYXI_22255</name>
</gene>
<dbReference type="RefSeq" id="WP_387413791.1">
    <property type="nucleotide sequence ID" value="NZ_JBIASD010000014.1"/>
</dbReference>
<proteinExistence type="predicted"/>
<accession>A0ABW6STV2</accession>
<name>A0ABW6STV2_9ACTN</name>